<feature type="transmembrane region" description="Helical" evidence="10">
    <location>
        <begin position="188"/>
        <end position="211"/>
    </location>
</feature>
<protein>
    <recommendedName>
        <fullName evidence="10">Probable lipid II flippase MurJ</fullName>
    </recommendedName>
</protein>
<dbReference type="InterPro" id="IPR051050">
    <property type="entry name" value="Lipid_II_flippase_MurJ/MviN"/>
</dbReference>
<dbReference type="HAMAP" id="MF_02078">
    <property type="entry name" value="MurJ_MviN"/>
    <property type="match status" value="1"/>
</dbReference>
<feature type="transmembrane region" description="Helical" evidence="10">
    <location>
        <begin position="161"/>
        <end position="182"/>
    </location>
</feature>
<keyword evidence="3 10" id="KW-0812">Transmembrane</keyword>
<evidence type="ECO:0000256" key="3">
    <source>
        <dbReference type="ARBA" id="ARBA00022692"/>
    </source>
</evidence>
<evidence type="ECO:0000256" key="1">
    <source>
        <dbReference type="ARBA" id="ARBA00004651"/>
    </source>
</evidence>
<keyword evidence="10 11" id="KW-0813">Transport</keyword>
<feature type="transmembrane region" description="Helical" evidence="10">
    <location>
        <begin position="309"/>
        <end position="330"/>
    </location>
</feature>
<evidence type="ECO:0000256" key="6">
    <source>
        <dbReference type="ARBA" id="ARBA00022989"/>
    </source>
</evidence>
<dbReference type="PANTHER" id="PTHR47019">
    <property type="entry name" value="LIPID II FLIPPASE MURJ"/>
    <property type="match status" value="1"/>
</dbReference>
<dbReference type="NCBIfam" id="TIGR01695">
    <property type="entry name" value="murJ_mviN"/>
    <property type="match status" value="1"/>
</dbReference>
<dbReference type="GO" id="GO:0008360">
    <property type="term" value="P:regulation of cell shape"/>
    <property type="evidence" value="ECO:0007669"/>
    <property type="project" value="UniProtKB-UniRule"/>
</dbReference>
<feature type="transmembrane region" description="Helical" evidence="10">
    <location>
        <begin position="446"/>
        <end position="469"/>
    </location>
</feature>
<evidence type="ECO:0000256" key="10">
    <source>
        <dbReference type="HAMAP-Rule" id="MF_02078"/>
    </source>
</evidence>
<dbReference type="GO" id="GO:0071555">
    <property type="term" value="P:cell wall organization"/>
    <property type="evidence" value="ECO:0007669"/>
    <property type="project" value="UniProtKB-UniRule"/>
</dbReference>
<gene>
    <name evidence="10" type="primary">murJ</name>
    <name evidence="12" type="ORF">A2V47_06340</name>
</gene>
<dbReference type="CDD" id="cd13123">
    <property type="entry name" value="MATE_MurJ_like"/>
    <property type="match status" value="1"/>
</dbReference>
<keyword evidence="5 10" id="KW-0573">Peptidoglycan synthesis</keyword>
<proteinExistence type="inferred from homology"/>
<evidence type="ECO:0000256" key="2">
    <source>
        <dbReference type="ARBA" id="ARBA00022475"/>
    </source>
</evidence>
<evidence type="ECO:0000256" key="9">
    <source>
        <dbReference type="ARBA" id="ARBA00061532"/>
    </source>
</evidence>
<feature type="transmembrane region" description="Helical" evidence="10">
    <location>
        <begin position="388"/>
        <end position="406"/>
    </location>
</feature>
<dbReference type="PRINTS" id="PR01806">
    <property type="entry name" value="VIRFACTRMVIN"/>
</dbReference>
<feature type="transmembrane region" description="Helical" evidence="10">
    <location>
        <begin position="276"/>
        <end position="297"/>
    </location>
</feature>
<name>A0A1F5AB29_9BACT</name>
<evidence type="ECO:0000313" key="13">
    <source>
        <dbReference type="Proteomes" id="UP000177701"/>
    </source>
</evidence>
<sequence length="522" mass="57485">METKHEIVKYAGIVIIATIFCRILGLGREIVISNRFGAGVETDAFFTAFMIPNLLRSFLGEGALNSAFIPIFSDHLTNHDRKKAEYFASNILNILIIILIIVVVLGIWGAPWLIDIIAVGFKNNIYKYQLAVNLTRIMFPYIGFVAVAALFMGILNSYNHFLVPALSPAMLNISVIIFALALSFKYGIFSIAWGVILGGLGQALIQTPVLIRKKIKYSFVVDFSDPGTKKLLKLLIPAMIGLAITEINVVVDRTIASTLIDGSISALYYSNRLVQLPLGVFGIAISIAIFPTLAKHIAKNNIPEFKKSLLFSLRMLLFTIIPSAVGLIVLKDSMIRLIYEHGTFSRAATNMTASALLYYSIGLFAYACARLITMSFYALKDAKTPVKIGIYIVFINITLDLIFVRYLAHSGLALATSVAAIINLIILLKLLQDKIGNLELKSQTSFLIKIIISSICLGIVCVLVGNYCGSVLDLNDKYNQIIQVTASVFSGGLVYFIISYILGVKEIRNLKQSIKTILRSKE</sequence>
<feature type="transmembrane region" description="Helical" evidence="10">
    <location>
        <begin position="412"/>
        <end position="431"/>
    </location>
</feature>
<feature type="transmembrane region" description="Helical" evidence="10">
    <location>
        <begin position="134"/>
        <end position="154"/>
    </location>
</feature>
<feature type="transmembrane region" description="Helical" evidence="10">
    <location>
        <begin position="7"/>
        <end position="25"/>
    </location>
</feature>
<comment type="pathway">
    <text evidence="10">Cell wall biogenesis; peptidoglycan biosynthesis.</text>
</comment>
<feature type="transmembrane region" description="Helical" evidence="10">
    <location>
        <begin position="231"/>
        <end position="251"/>
    </location>
</feature>
<dbReference type="STRING" id="1797291.A2V47_06340"/>
<dbReference type="AlphaFoldDB" id="A0A1F5AB29"/>
<evidence type="ECO:0000256" key="11">
    <source>
        <dbReference type="PIRNR" id="PIRNR002869"/>
    </source>
</evidence>
<organism evidence="12 13">
    <name type="scientific">Candidatus Sediminicultor quintus</name>
    <dbReference type="NCBI Taxonomy" id="1797291"/>
    <lineage>
        <taxon>Bacteria</taxon>
        <taxon>Pseudomonadati</taxon>
        <taxon>Atribacterota</taxon>
        <taxon>Candidatus Phoenicimicrobiia</taxon>
        <taxon>Candidatus Pheonicimicrobiales</taxon>
        <taxon>Candidatus Phoenicimicrobiaceae</taxon>
        <taxon>Candidatus Sediminicultor</taxon>
    </lineage>
</organism>
<evidence type="ECO:0000256" key="5">
    <source>
        <dbReference type="ARBA" id="ARBA00022984"/>
    </source>
</evidence>
<comment type="subcellular location">
    <subcellularLocation>
        <location evidence="1 10">Cell membrane</location>
        <topology evidence="1 10">Multi-pass membrane protein</topology>
    </subcellularLocation>
</comment>
<evidence type="ECO:0000256" key="8">
    <source>
        <dbReference type="ARBA" id="ARBA00060041"/>
    </source>
</evidence>
<evidence type="ECO:0000256" key="4">
    <source>
        <dbReference type="ARBA" id="ARBA00022960"/>
    </source>
</evidence>
<dbReference type="GO" id="GO:0009252">
    <property type="term" value="P:peptidoglycan biosynthetic process"/>
    <property type="evidence" value="ECO:0007669"/>
    <property type="project" value="UniProtKB-UniRule"/>
</dbReference>
<dbReference type="UniPathway" id="UPA00219"/>
<evidence type="ECO:0000256" key="7">
    <source>
        <dbReference type="ARBA" id="ARBA00023136"/>
    </source>
</evidence>
<dbReference type="GO" id="GO:0034204">
    <property type="term" value="P:lipid translocation"/>
    <property type="evidence" value="ECO:0007669"/>
    <property type="project" value="TreeGrafter"/>
</dbReference>
<keyword evidence="10 11" id="KW-0961">Cell wall biogenesis/degradation</keyword>
<dbReference type="InterPro" id="IPR004268">
    <property type="entry name" value="MurJ"/>
</dbReference>
<dbReference type="PANTHER" id="PTHR47019:SF1">
    <property type="entry name" value="LIPID II FLIPPASE MURJ"/>
    <property type="match status" value="1"/>
</dbReference>
<dbReference type="GO" id="GO:0005886">
    <property type="term" value="C:plasma membrane"/>
    <property type="evidence" value="ECO:0007669"/>
    <property type="project" value="UniProtKB-SubCell"/>
</dbReference>
<dbReference type="Pfam" id="PF03023">
    <property type="entry name" value="MurJ"/>
    <property type="match status" value="1"/>
</dbReference>
<dbReference type="EMBL" id="MEYH01000069">
    <property type="protein sequence ID" value="OGD15057.1"/>
    <property type="molecule type" value="Genomic_DNA"/>
</dbReference>
<keyword evidence="2 10" id="KW-1003">Cell membrane</keyword>
<keyword evidence="4 10" id="KW-0133">Cell shape</keyword>
<evidence type="ECO:0000313" key="12">
    <source>
        <dbReference type="EMBL" id="OGD15057.1"/>
    </source>
</evidence>
<dbReference type="Proteomes" id="UP000177701">
    <property type="component" value="Unassembled WGS sequence"/>
</dbReference>
<feature type="transmembrane region" description="Helical" evidence="10">
    <location>
        <begin position="481"/>
        <end position="502"/>
    </location>
</feature>
<dbReference type="GO" id="GO:0015648">
    <property type="term" value="F:lipid-linked peptidoglycan transporter activity"/>
    <property type="evidence" value="ECO:0007669"/>
    <property type="project" value="UniProtKB-UniRule"/>
</dbReference>
<reference evidence="12 13" key="1">
    <citation type="journal article" date="2016" name="Nat. Commun.">
        <title>Thousands of microbial genomes shed light on interconnected biogeochemical processes in an aquifer system.</title>
        <authorList>
            <person name="Anantharaman K."/>
            <person name="Brown C.T."/>
            <person name="Hug L.A."/>
            <person name="Sharon I."/>
            <person name="Castelle C.J."/>
            <person name="Probst A.J."/>
            <person name="Thomas B.C."/>
            <person name="Singh A."/>
            <person name="Wilkins M.J."/>
            <person name="Karaoz U."/>
            <person name="Brodie E.L."/>
            <person name="Williams K.H."/>
            <person name="Hubbard S.S."/>
            <person name="Banfield J.F."/>
        </authorList>
    </citation>
    <scope>NUCLEOTIDE SEQUENCE [LARGE SCALE GENOMIC DNA]</scope>
</reference>
<keyword evidence="7 10" id="KW-0472">Membrane</keyword>
<comment type="function">
    <text evidence="8 10 11">Involved in peptidoglycan biosynthesis. Transports lipid-linked peptidoglycan precursors from the inner to the outer leaflet of the cytoplasmic membrane.</text>
</comment>
<feature type="transmembrane region" description="Helical" evidence="10">
    <location>
        <begin position="91"/>
        <end position="114"/>
    </location>
</feature>
<dbReference type="PIRSF" id="PIRSF002869">
    <property type="entry name" value="MviN"/>
    <property type="match status" value="1"/>
</dbReference>
<keyword evidence="6 10" id="KW-1133">Transmembrane helix</keyword>
<feature type="transmembrane region" description="Helical" evidence="10">
    <location>
        <begin position="356"/>
        <end position="379"/>
    </location>
</feature>
<comment type="similarity">
    <text evidence="9 10 11">Belongs to the MurJ/MviN family.</text>
</comment>
<accession>A0A1F5AB29</accession>
<comment type="caution">
    <text evidence="12">The sequence shown here is derived from an EMBL/GenBank/DDBJ whole genome shotgun (WGS) entry which is preliminary data.</text>
</comment>